<feature type="transmembrane region" description="Helical" evidence="8">
    <location>
        <begin position="232"/>
        <end position="254"/>
    </location>
</feature>
<feature type="transmembrane region" description="Helical" evidence="8">
    <location>
        <begin position="266"/>
        <end position="286"/>
    </location>
</feature>
<feature type="transmembrane region" description="Helical" evidence="8">
    <location>
        <begin position="353"/>
        <end position="369"/>
    </location>
</feature>
<evidence type="ECO:0000256" key="8">
    <source>
        <dbReference type="SAM" id="Phobius"/>
    </source>
</evidence>
<name>A0A6I6JLK3_9BACT</name>
<reference evidence="10 11" key="1">
    <citation type="submission" date="2019-11" db="EMBL/GenBank/DDBJ databases">
        <authorList>
            <person name="Zheng R.K."/>
            <person name="Sun C.M."/>
        </authorList>
    </citation>
    <scope>NUCLEOTIDE SEQUENCE [LARGE SCALE GENOMIC DNA]</scope>
    <source>
        <strain evidence="10 11">SRB007</strain>
    </source>
</reference>
<dbReference type="InterPro" id="IPR047817">
    <property type="entry name" value="ABC2_TM_bact-type"/>
</dbReference>
<feature type="transmembrane region" description="Helical" evidence="8">
    <location>
        <begin position="25"/>
        <end position="45"/>
    </location>
</feature>
<evidence type="ECO:0000256" key="1">
    <source>
        <dbReference type="ARBA" id="ARBA00004651"/>
    </source>
</evidence>
<evidence type="ECO:0000259" key="9">
    <source>
        <dbReference type="PROSITE" id="PS51012"/>
    </source>
</evidence>
<feature type="domain" description="ABC transmembrane type-2" evidence="9">
    <location>
        <begin position="146"/>
        <end position="375"/>
    </location>
</feature>
<organism evidence="10 11">
    <name type="scientific">Pseudodesulfovibrio cashew</name>
    <dbReference type="NCBI Taxonomy" id="2678688"/>
    <lineage>
        <taxon>Bacteria</taxon>
        <taxon>Pseudomonadati</taxon>
        <taxon>Thermodesulfobacteriota</taxon>
        <taxon>Desulfovibrionia</taxon>
        <taxon>Desulfovibrionales</taxon>
        <taxon>Desulfovibrionaceae</taxon>
    </lineage>
</organism>
<keyword evidence="5 8" id="KW-0812">Transmembrane</keyword>
<dbReference type="KEGG" id="psel:GM415_13175"/>
<comment type="subcellular location">
    <subcellularLocation>
        <location evidence="1">Cell membrane</location>
        <topology evidence="1">Multi-pass membrane protein</topology>
    </subcellularLocation>
</comment>
<evidence type="ECO:0000313" key="11">
    <source>
        <dbReference type="Proteomes" id="UP000428328"/>
    </source>
</evidence>
<evidence type="ECO:0000256" key="2">
    <source>
        <dbReference type="ARBA" id="ARBA00007783"/>
    </source>
</evidence>
<dbReference type="InterPro" id="IPR013525">
    <property type="entry name" value="ABC2_TM"/>
</dbReference>
<proteinExistence type="inferred from homology"/>
<keyword evidence="11" id="KW-1185">Reference proteome</keyword>
<keyword evidence="7 8" id="KW-0472">Membrane</keyword>
<keyword evidence="6 8" id="KW-1133">Transmembrane helix</keyword>
<evidence type="ECO:0000256" key="3">
    <source>
        <dbReference type="ARBA" id="ARBA00022448"/>
    </source>
</evidence>
<dbReference type="AlphaFoldDB" id="A0A6I6JLK3"/>
<dbReference type="PANTHER" id="PTHR30294:SF29">
    <property type="entry name" value="MULTIDRUG ABC TRANSPORTER PERMEASE YBHS-RELATED"/>
    <property type="match status" value="1"/>
</dbReference>
<dbReference type="GO" id="GO:0140359">
    <property type="term" value="F:ABC-type transporter activity"/>
    <property type="evidence" value="ECO:0007669"/>
    <property type="project" value="InterPro"/>
</dbReference>
<sequence length="377" mass="41937">MTRFSLKRFRAMVGKEFVQMRRDRLTFAMMIGIPLLQLILFGYAINSDPRHLPTAVLSGDNTPCSRAIVAAMQTSTFFDFTNSPKTREDAAYLLREGRVQFVLTIPQSFERDLLRGERPVLLLEADATDPTATGLAVASFPEIVRRALEKELKGPNAVLNQGASPVDIRIHNEYNPEGETQYNIVPGLMGVILTLTLVMITSLAITRESERGTMEHLLSTPIRPLEVMLGKIIPYILVGYIQMTLITVAARFLFGVPMHGSVPMAFVLSLVFIGANLSVGVTVSTVACNQLQAVQMSIFFFLPSLLLSGFMFPFRGMPQWAQIIGSALPLTHYLRLVRGILLKGNGLAESLPHVWPILTFWAIVIMIGLKRYRQTLD</sequence>
<evidence type="ECO:0000256" key="4">
    <source>
        <dbReference type="ARBA" id="ARBA00022475"/>
    </source>
</evidence>
<dbReference type="GO" id="GO:0005886">
    <property type="term" value="C:plasma membrane"/>
    <property type="evidence" value="ECO:0007669"/>
    <property type="project" value="UniProtKB-SubCell"/>
</dbReference>
<comment type="similarity">
    <text evidence="2">Belongs to the ABC-2 integral membrane protein family.</text>
</comment>
<dbReference type="PANTHER" id="PTHR30294">
    <property type="entry name" value="MEMBRANE COMPONENT OF ABC TRANSPORTER YHHJ-RELATED"/>
    <property type="match status" value="1"/>
</dbReference>
<dbReference type="RefSeq" id="WP_158948914.1">
    <property type="nucleotide sequence ID" value="NZ_CP046400.1"/>
</dbReference>
<dbReference type="EMBL" id="CP046400">
    <property type="protein sequence ID" value="QGY41037.1"/>
    <property type="molecule type" value="Genomic_DNA"/>
</dbReference>
<dbReference type="Gene3D" id="3.40.1710.10">
    <property type="entry name" value="abc type-2 transporter like domain"/>
    <property type="match status" value="1"/>
</dbReference>
<keyword evidence="3" id="KW-0813">Transport</keyword>
<evidence type="ECO:0000256" key="6">
    <source>
        <dbReference type="ARBA" id="ARBA00022989"/>
    </source>
</evidence>
<keyword evidence="4" id="KW-1003">Cell membrane</keyword>
<dbReference type="Proteomes" id="UP000428328">
    <property type="component" value="Chromosome"/>
</dbReference>
<evidence type="ECO:0000256" key="5">
    <source>
        <dbReference type="ARBA" id="ARBA00022692"/>
    </source>
</evidence>
<feature type="transmembrane region" description="Helical" evidence="8">
    <location>
        <begin position="184"/>
        <end position="205"/>
    </location>
</feature>
<feature type="transmembrane region" description="Helical" evidence="8">
    <location>
        <begin position="293"/>
        <end position="312"/>
    </location>
</feature>
<gene>
    <name evidence="10" type="ORF">GM415_13175</name>
</gene>
<dbReference type="InterPro" id="IPR051449">
    <property type="entry name" value="ABC-2_transporter_component"/>
</dbReference>
<dbReference type="Pfam" id="PF12698">
    <property type="entry name" value="ABC2_membrane_3"/>
    <property type="match status" value="1"/>
</dbReference>
<evidence type="ECO:0000313" key="10">
    <source>
        <dbReference type="EMBL" id="QGY41037.1"/>
    </source>
</evidence>
<accession>A0A6I6JLK3</accession>
<evidence type="ECO:0000256" key="7">
    <source>
        <dbReference type="ARBA" id="ARBA00023136"/>
    </source>
</evidence>
<protein>
    <submittedName>
        <fullName evidence="10">ABC transporter permease subunit</fullName>
    </submittedName>
</protein>
<dbReference type="PROSITE" id="PS51012">
    <property type="entry name" value="ABC_TM2"/>
    <property type="match status" value="1"/>
</dbReference>